<evidence type="ECO:0000313" key="3">
    <source>
        <dbReference type="Proteomes" id="UP000465846"/>
    </source>
</evidence>
<dbReference type="Pfam" id="PF04230">
    <property type="entry name" value="PS_pyruv_trans"/>
    <property type="match status" value="1"/>
</dbReference>
<evidence type="ECO:0000259" key="1">
    <source>
        <dbReference type="Pfam" id="PF04230"/>
    </source>
</evidence>
<dbReference type="PANTHER" id="PTHR36836">
    <property type="entry name" value="COLANIC ACID BIOSYNTHESIS PROTEIN WCAK"/>
    <property type="match status" value="1"/>
</dbReference>
<protein>
    <submittedName>
        <fullName evidence="2">Polysaccharide pyruvyl transferase family protein</fullName>
    </submittedName>
</protein>
<accession>A0A6C0URF3</accession>
<dbReference type="GeneID" id="44080768"/>
<dbReference type="PANTHER" id="PTHR36836:SF1">
    <property type="entry name" value="COLANIC ACID BIOSYNTHESIS PROTEIN WCAK"/>
    <property type="match status" value="1"/>
</dbReference>
<sequence>MYTTKDIIKGIQNPSLVRTHLSRIYDICRPHDVGVQGSYRTGNIGDRALGELFQRQFSENGYRTHIHDKHVQFSSSKVKVLGGGGVLHDFYGTEHLRKRLNYVSDGGFIIGVGVPGLRSAEAQRLIRSTLPEISLITVRDQRSKEILKDICDAEVVRTACPAFLYQNPDCSPNNRTGVNFRPWFNRKSENLSYYFDYDDQIDPGSAKADYIKNIKRLCEEVERPLFIPFHKEDEEFARKHLDIEVLQYENSVKKTLERVSKVEKMITMRYHSLIFAAVCQKPVLPIAYAPKVKSLTDRLEIQSYKPHTDIPLKFQEIQNLSKLKKYARDNFKLMFESNNF</sequence>
<name>A0A6C0URF3_9EURY</name>
<keyword evidence="2" id="KW-0808">Transferase</keyword>
<gene>
    <name evidence="2" type="ORF">G3I44_15165</name>
</gene>
<dbReference type="RefSeq" id="WP_163487286.1">
    <property type="nucleotide sequence ID" value="NZ_CP048739.1"/>
</dbReference>
<evidence type="ECO:0000313" key="2">
    <source>
        <dbReference type="EMBL" id="QIB75518.1"/>
    </source>
</evidence>
<organism evidence="2 3">
    <name type="scientific">Halogeometricum borinquense</name>
    <dbReference type="NCBI Taxonomy" id="60847"/>
    <lineage>
        <taxon>Archaea</taxon>
        <taxon>Methanobacteriati</taxon>
        <taxon>Methanobacteriota</taxon>
        <taxon>Stenosarchaea group</taxon>
        <taxon>Halobacteria</taxon>
        <taxon>Halobacteriales</taxon>
        <taxon>Haloferacaceae</taxon>
        <taxon>Halogeometricum</taxon>
    </lineage>
</organism>
<dbReference type="GO" id="GO:0016740">
    <property type="term" value="F:transferase activity"/>
    <property type="evidence" value="ECO:0007669"/>
    <property type="project" value="UniProtKB-KW"/>
</dbReference>
<dbReference type="EMBL" id="CP048739">
    <property type="protein sequence ID" value="QIB75518.1"/>
    <property type="molecule type" value="Genomic_DNA"/>
</dbReference>
<feature type="domain" description="Polysaccharide pyruvyl transferase" evidence="1">
    <location>
        <begin position="43"/>
        <end position="289"/>
    </location>
</feature>
<reference evidence="2 3" key="1">
    <citation type="submission" date="2020-02" db="EMBL/GenBank/DDBJ databases">
        <title>Whole genome sequence of Halogeometricum borinquense strain wsp4.</title>
        <authorList>
            <person name="Verma D.K."/>
            <person name="Gopal K."/>
            <person name="Prasad E.S."/>
        </authorList>
    </citation>
    <scope>NUCLEOTIDE SEQUENCE [LARGE SCALE GENOMIC DNA]</scope>
    <source>
        <strain evidence="3">wsp4</strain>
    </source>
</reference>
<dbReference type="InterPro" id="IPR007345">
    <property type="entry name" value="Polysacch_pyruvyl_Trfase"/>
</dbReference>
<dbReference type="Proteomes" id="UP000465846">
    <property type="component" value="Chromosome"/>
</dbReference>
<dbReference type="AlphaFoldDB" id="A0A6C0URF3"/>
<proteinExistence type="predicted"/>